<evidence type="ECO:0000256" key="2">
    <source>
        <dbReference type="ARBA" id="ARBA00002695"/>
    </source>
</evidence>
<dbReference type="PANTHER" id="PTHR43345:SF5">
    <property type="entry name" value="3-ISOPROPYLMALATE DEHYDRATASE SMALL SUBUNIT"/>
    <property type="match status" value="1"/>
</dbReference>
<evidence type="ECO:0000256" key="7">
    <source>
        <dbReference type="ARBA" id="ARBA00022605"/>
    </source>
</evidence>
<dbReference type="CDD" id="cd01577">
    <property type="entry name" value="IPMI_Swivel"/>
    <property type="match status" value="1"/>
</dbReference>
<accession>A0ABS8XPM3</accession>
<dbReference type="Proteomes" id="UP001200741">
    <property type="component" value="Unassembled WGS sequence"/>
</dbReference>
<dbReference type="InterPro" id="IPR050075">
    <property type="entry name" value="LeuD"/>
</dbReference>
<evidence type="ECO:0000259" key="11">
    <source>
        <dbReference type="Pfam" id="PF00694"/>
    </source>
</evidence>
<evidence type="ECO:0000256" key="4">
    <source>
        <dbReference type="ARBA" id="ARBA00009845"/>
    </source>
</evidence>
<dbReference type="InterPro" id="IPR000573">
    <property type="entry name" value="AconitaseA/IPMdHydase_ssu_swvl"/>
</dbReference>
<feature type="domain" description="Aconitase A/isopropylmalate dehydratase small subunit swivel" evidence="11">
    <location>
        <begin position="1"/>
        <end position="123"/>
    </location>
</feature>
<comment type="subunit">
    <text evidence="5 10">Heterodimer of LeuC and LeuD.</text>
</comment>
<evidence type="ECO:0000256" key="3">
    <source>
        <dbReference type="ARBA" id="ARBA00004729"/>
    </source>
</evidence>
<evidence type="ECO:0000256" key="5">
    <source>
        <dbReference type="ARBA" id="ARBA00011271"/>
    </source>
</evidence>
<reference evidence="12 13" key="1">
    <citation type="submission" date="2021-12" db="EMBL/GenBank/DDBJ databases">
        <title>Genome seq of P8.</title>
        <authorList>
            <person name="Seo T."/>
        </authorList>
    </citation>
    <scope>NUCLEOTIDE SEQUENCE [LARGE SCALE GENOMIC DNA]</scope>
    <source>
        <strain evidence="12 13">P8</strain>
    </source>
</reference>
<evidence type="ECO:0000256" key="10">
    <source>
        <dbReference type="HAMAP-Rule" id="MF_01031"/>
    </source>
</evidence>
<dbReference type="SUPFAM" id="SSF52016">
    <property type="entry name" value="LeuD/IlvD-like"/>
    <property type="match status" value="1"/>
</dbReference>
<sequence length="205" mass="21889">MDPFITHTGVAAALLRSNIDTDAIIPSREMKTVSKTGLAAGLFAGWRYVQGREPAPDFVLNRPEQRSSTILLAGRNFGCGSSREHAVWALKEYGIRAIVAPSFGAIFAANCVRNGLLPVVLSEAQVAALADSVEPDPQARPIHIDLLACTVTDAGGQAYAFELAASQRQMLLKGLDPIALTLESSAAIDAFQAADRQARPWIYLG</sequence>
<evidence type="ECO:0000256" key="6">
    <source>
        <dbReference type="ARBA" id="ARBA00022430"/>
    </source>
</evidence>
<comment type="pathway">
    <text evidence="3 10">Amino-acid biosynthesis; L-leucine biosynthesis; L-leucine from 3-methyl-2-oxobutanoate: step 2/4.</text>
</comment>
<dbReference type="Gene3D" id="3.20.19.10">
    <property type="entry name" value="Aconitase, domain 4"/>
    <property type="match status" value="1"/>
</dbReference>
<dbReference type="EC" id="4.2.1.33" evidence="10"/>
<keyword evidence="8 10" id="KW-0456">Lyase</keyword>
<dbReference type="NCBIfam" id="TIGR00171">
    <property type="entry name" value="leuD"/>
    <property type="match status" value="1"/>
</dbReference>
<comment type="similarity">
    <text evidence="4 10">Belongs to the LeuD family. LeuD type 1 subfamily.</text>
</comment>
<dbReference type="EMBL" id="JAJTWU010000001">
    <property type="protein sequence ID" value="MCE4552867.1"/>
    <property type="molecule type" value="Genomic_DNA"/>
</dbReference>
<dbReference type="InterPro" id="IPR015928">
    <property type="entry name" value="Aconitase/3IPM_dehydase_swvl"/>
</dbReference>
<gene>
    <name evidence="10 12" type="primary">leuD</name>
    <name evidence="12" type="ORF">LXT13_00200</name>
</gene>
<dbReference type="NCBIfam" id="NF002458">
    <property type="entry name" value="PRK01641.1"/>
    <property type="match status" value="1"/>
</dbReference>
<evidence type="ECO:0000313" key="13">
    <source>
        <dbReference type="Proteomes" id="UP001200741"/>
    </source>
</evidence>
<protein>
    <recommendedName>
        <fullName evidence="10">3-isopropylmalate dehydratase small subunit</fullName>
        <ecNumber evidence="10">4.2.1.33</ecNumber>
    </recommendedName>
    <alternativeName>
        <fullName evidence="10">Alpha-IPM isomerase</fullName>
        <shortName evidence="10">IPMI</shortName>
    </alternativeName>
    <alternativeName>
        <fullName evidence="10">Isopropylmalate isomerase</fullName>
    </alternativeName>
</protein>
<keyword evidence="13" id="KW-1185">Reference proteome</keyword>
<dbReference type="HAMAP" id="MF_01031">
    <property type="entry name" value="LeuD_type1"/>
    <property type="match status" value="1"/>
</dbReference>
<keyword evidence="6 10" id="KW-0432">Leucine biosynthesis</keyword>
<evidence type="ECO:0000256" key="1">
    <source>
        <dbReference type="ARBA" id="ARBA00000491"/>
    </source>
</evidence>
<dbReference type="PANTHER" id="PTHR43345">
    <property type="entry name" value="3-ISOPROPYLMALATE DEHYDRATASE SMALL SUBUNIT 2-RELATED-RELATED"/>
    <property type="match status" value="1"/>
</dbReference>
<keyword evidence="9 10" id="KW-0100">Branched-chain amino acid biosynthesis</keyword>
<evidence type="ECO:0000256" key="9">
    <source>
        <dbReference type="ARBA" id="ARBA00023304"/>
    </source>
</evidence>
<organism evidence="12 13">
    <name type="scientific">Pelomonas cellulosilytica</name>
    <dbReference type="NCBI Taxonomy" id="2906762"/>
    <lineage>
        <taxon>Bacteria</taxon>
        <taxon>Pseudomonadati</taxon>
        <taxon>Pseudomonadota</taxon>
        <taxon>Betaproteobacteria</taxon>
        <taxon>Burkholderiales</taxon>
        <taxon>Sphaerotilaceae</taxon>
        <taxon>Roseateles</taxon>
    </lineage>
</organism>
<dbReference type="RefSeq" id="WP_233369583.1">
    <property type="nucleotide sequence ID" value="NZ_JAJTWU010000001.1"/>
</dbReference>
<dbReference type="InterPro" id="IPR004431">
    <property type="entry name" value="3-IsopropMal_deHydase_ssu"/>
</dbReference>
<name>A0ABS8XPM3_9BURK</name>
<evidence type="ECO:0000313" key="12">
    <source>
        <dbReference type="EMBL" id="MCE4552867.1"/>
    </source>
</evidence>
<dbReference type="InterPro" id="IPR033940">
    <property type="entry name" value="IPMI_Swivel"/>
</dbReference>
<dbReference type="GO" id="GO:0003861">
    <property type="term" value="F:3-isopropylmalate dehydratase activity"/>
    <property type="evidence" value="ECO:0007669"/>
    <property type="project" value="UniProtKB-EC"/>
</dbReference>
<proteinExistence type="inferred from homology"/>
<evidence type="ECO:0000256" key="8">
    <source>
        <dbReference type="ARBA" id="ARBA00023239"/>
    </source>
</evidence>
<comment type="caution">
    <text evidence="12">The sequence shown here is derived from an EMBL/GenBank/DDBJ whole genome shotgun (WGS) entry which is preliminary data.</text>
</comment>
<comment type="function">
    <text evidence="2 10">Catalyzes the isomerization between 2-isopropylmalate and 3-isopropylmalate, via the formation of 2-isopropylmaleate.</text>
</comment>
<dbReference type="Pfam" id="PF00694">
    <property type="entry name" value="Aconitase_C"/>
    <property type="match status" value="1"/>
</dbReference>
<keyword evidence="7 10" id="KW-0028">Amino-acid biosynthesis</keyword>
<comment type="catalytic activity">
    <reaction evidence="1 10">
        <text>(2R,3S)-3-isopropylmalate = (2S)-2-isopropylmalate</text>
        <dbReference type="Rhea" id="RHEA:32287"/>
        <dbReference type="ChEBI" id="CHEBI:1178"/>
        <dbReference type="ChEBI" id="CHEBI:35121"/>
        <dbReference type="EC" id="4.2.1.33"/>
    </reaction>
</comment>